<dbReference type="GO" id="GO:0008237">
    <property type="term" value="F:metallopeptidase activity"/>
    <property type="evidence" value="ECO:0007669"/>
    <property type="project" value="UniProtKB-KW"/>
</dbReference>
<feature type="compositionally biased region" description="Basic and acidic residues" evidence="1">
    <location>
        <begin position="1"/>
        <end position="12"/>
    </location>
</feature>
<feature type="transmembrane region" description="Helical" evidence="2">
    <location>
        <begin position="231"/>
        <end position="250"/>
    </location>
</feature>
<dbReference type="InterPro" id="IPR026898">
    <property type="entry name" value="PrsW"/>
</dbReference>
<feature type="transmembrane region" description="Helical" evidence="2">
    <location>
        <begin position="262"/>
        <end position="280"/>
    </location>
</feature>
<evidence type="ECO:0000256" key="1">
    <source>
        <dbReference type="SAM" id="MobiDB-lite"/>
    </source>
</evidence>
<dbReference type="EMBL" id="DWVP01000023">
    <property type="protein sequence ID" value="HJC85946.1"/>
    <property type="molecule type" value="Genomic_DNA"/>
</dbReference>
<keyword evidence="2" id="KW-1133">Transmembrane helix</keyword>
<reference evidence="3" key="1">
    <citation type="journal article" date="2021" name="PeerJ">
        <title>Extensive microbial diversity within the chicken gut microbiome revealed by metagenomics and culture.</title>
        <authorList>
            <person name="Gilroy R."/>
            <person name="Ravi A."/>
            <person name="Getino M."/>
            <person name="Pursley I."/>
            <person name="Horton D.L."/>
            <person name="Alikhan N.F."/>
            <person name="Baker D."/>
            <person name="Gharbi K."/>
            <person name="Hall N."/>
            <person name="Watson M."/>
            <person name="Adriaenssens E.M."/>
            <person name="Foster-Nyarko E."/>
            <person name="Jarju S."/>
            <person name="Secka A."/>
            <person name="Antonio M."/>
            <person name="Oren A."/>
            <person name="Chaudhuri R.R."/>
            <person name="La Ragione R."/>
            <person name="Hildebrand F."/>
            <person name="Pallen M.J."/>
        </authorList>
    </citation>
    <scope>NUCLEOTIDE SEQUENCE</scope>
    <source>
        <strain evidence="3">ChiHjej13B12-4958</strain>
    </source>
</reference>
<evidence type="ECO:0000313" key="4">
    <source>
        <dbReference type="Proteomes" id="UP000823858"/>
    </source>
</evidence>
<proteinExistence type="predicted"/>
<feature type="transmembrane region" description="Helical" evidence="2">
    <location>
        <begin position="50"/>
        <end position="74"/>
    </location>
</feature>
<dbReference type="PANTHER" id="PTHR36844">
    <property type="entry name" value="PROTEASE PRSW"/>
    <property type="match status" value="1"/>
</dbReference>
<dbReference type="Pfam" id="PF13367">
    <property type="entry name" value="PrsW-protease"/>
    <property type="match status" value="1"/>
</dbReference>
<protein>
    <submittedName>
        <fullName evidence="3">PrsW family intramembrane metalloprotease</fullName>
    </submittedName>
</protein>
<organism evidence="3 4">
    <name type="scientific">Candidatus Corynebacterium faecigallinarum</name>
    <dbReference type="NCBI Taxonomy" id="2838528"/>
    <lineage>
        <taxon>Bacteria</taxon>
        <taxon>Bacillati</taxon>
        <taxon>Actinomycetota</taxon>
        <taxon>Actinomycetes</taxon>
        <taxon>Mycobacteriales</taxon>
        <taxon>Corynebacteriaceae</taxon>
        <taxon>Corynebacterium</taxon>
    </lineage>
</organism>
<feature type="region of interest" description="Disordered" evidence="1">
    <location>
        <begin position="1"/>
        <end position="25"/>
    </location>
</feature>
<dbReference type="PANTHER" id="PTHR36844:SF1">
    <property type="entry name" value="PROTEASE PRSW"/>
    <property type="match status" value="1"/>
</dbReference>
<name>A0A9D2TPN3_9CORY</name>
<feature type="region of interest" description="Disordered" evidence="1">
    <location>
        <begin position="339"/>
        <end position="415"/>
    </location>
</feature>
<comment type="caution">
    <text evidence="3">The sequence shown here is derived from an EMBL/GenBank/DDBJ whole genome shotgun (WGS) entry which is preliminary data.</text>
</comment>
<evidence type="ECO:0000256" key="2">
    <source>
        <dbReference type="SAM" id="Phobius"/>
    </source>
</evidence>
<sequence>MQPDQHNADHQHPGQQSPAPGDWQVTEVPRPYHDAFPKDQRPRLRPAWDVFTWTYILLTLGGLALAAFVMIGYLVFPGPAVIALSLGIGAVYLALVWFGMSRLLIYRGTPMLLAFAAIVWGGTGALLIGVSPTAGHLMELAHDLGVPEISMSLGGAYTEELAKGLGVWLLLQIGRTWWNRPWHGLVAGMLVGLGFEVFENVMYAAMLAVIHPASDVSGVLDIWIMRTVFGPFMHVIFSGLVGYGIGVAVFGRGLSRTRRLGWILCCGFAGFFFHACWNLIMDSVAAQLTVYAVSWSAAAALLVTAIVRSTREARPAARVGAYPVVSIYRKVPEPLPIGHLPGLPGQPAQQGWQGQPAQQSWQAAPPQPQAGHLPESFGRPHRDAHPPERPTTWPSERPTTWRSENPNDPEEFGPR</sequence>
<gene>
    <name evidence="3" type="ORF">H9751_10480</name>
</gene>
<keyword evidence="3" id="KW-0378">Hydrolase</keyword>
<feature type="transmembrane region" description="Helical" evidence="2">
    <location>
        <begin position="112"/>
        <end position="130"/>
    </location>
</feature>
<evidence type="ECO:0000313" key="3">
    <source>
        <dbReference type="EMBL" id="HJC85946.1"/>
    </source>
</evidence>
<keyword evidence="3" id="KW-0645">Protease</keyword>
<feature type="transmembrane region" description="Helical" evidence="2">
    <location>
        <begin position="80"/>
        <end position="100"/>
    </location>
</feature>
<feature type="compositionally biased region" description="Low complexity" evidence="1">
    <location>
        <begin position="339"/>
        <end position="364"/>
    </location>
</feature>
<reference evidence="3" key="2">
    <citation type="submission" date="2021-04" db="EMBL/GenBank/DDBJ databases">
        <authorList>
            <person name="Gilroy R."/>
        </authorList>
    </citation>
    <scope>NUCLEOTIDE SEQUENCE</scope>
    <source>
        <strain evidence="3">ChiHjej13B12-4958</strain>
    </source>
</reference>
<accession>A0A9D2TPN3</accession>
<keyword evidence="2" id="KW-0812">Transmembrane</keyword>
<dbReference type="Proteomes" id="UP000823858">
    <property type="component" value="Unassembled WGS sequence"/>
</dbReference>
<dbReference type="AlphaFoldDB" id="A0A9D2TPN3"/>
<feature type="transmembrane region" description="Helical" evidence="2">
    <location>
        <begin position="185"/>
        <end position="211"/>
    </location>
</feature>
<feature type="transmembrane region" description="Helical" evidence="2">
    <location>
        <begin position="286"/>
        <end position="307"/>
    </location>
</feature>
<keyword evidence="3" id="KW-0482">Metalloprotease</keyword>
<keyword evidence="2" id="KW-0472">Membrane</keyword>
<feature type="compositionally biased region" description="Basic and acidic residues" evidence="1">
    <location>
        <begin position="378"/>
        <end position="388"/>
    </location>
</feature>
<feature type="compositionally biased region" description="Polar residues" evidence="1">
    <location>
        <begin position="392"/>
        <end position="406"/>
    </location>
</feature>